<keyword evidence="4" id="KW-0808">Transferase</keyword>
<feature type="domain" description="Histidine kinase" evidence="8">
    <location>
        <begin position="403"/>
        <end position="625"/>
    </location>
</feature>
<evidence type="ECO:0000259" key="9">
    <source>
        <dbReference type="PROSITE" id="PS50110"/>
    </source>
</evidence>
<dbReference type="InterPro" id="IPR003661">
    <property type="entry name" value="HisK_dim/P_dom"/>
</dbReference>
<name>A0A7D3XKT0_9BACT</name>
<evidence type="ECO:0000259" key="8">
    <source>
        <dbReference type="PROSITE" id="PS50109"/>
    </source>
</evidence>
<sequence>MKKHVRLLLVILIEIAVLSVYGKGNSKRVLILNSYNQGLSWTDSLNRGFTETLKESVGDVSFFVEFLDTKRNKTSISKEQISYIVWRIKQVKPHIIAITDDDAFLLIKKLVRTEDGFDTIPMVFMGVNQEQEVPSNFTGIFEKVDIKSNFELIKNLKPETSKVYCVVDNTTTGKVLHNQIDSLLLTYYPKFDVEIIWDCTYNELFDKVSKLNNTEAILFLLFNQDKNGYYFSYEEILDSINHHTSAPIFGTWSFYLNHGIIGGNIISGIQHGKRAGKIAELLLNKATAKAIESSIGPSSILLDYSQLEKFNISKDLIPSNAIIINQPTHSFTIPENALYFTILVIILLAALIVFLLSLFKSKQKNLRLQQYYNTILEQKNKEVEESLRIAENANRLKTAFLANMSHEIRTPMNSIVGFSRVIKDTPNLTSEEVYGYLDIITENAQQLLRLINDIIDISKIDSKQLTIYKRPVQLGSLFANCYSAAEMERDRLGKNNILIEMSFSPADAAMEIVTDPDRLNQLIMNLMNNAIKFTNNGKIVLSYALVQNLLRVTVEDSGIGLKSEDVDKIFNRFTQLDGSLTREYGGSGLGLSICKGIVEAMNGRIGVDSTHGKGSKFWFELPVRFPKEGETNIETPSQPTKSKLKNKILLIVEDNKPSALLLKEMLKGTGAVILHASTGKEVQTILKDKINIDVALVDIYLPDISGLELIPKIKKAQPQVKIITQTANAMDSDKKKAEEAGCDEYITKPIDKDELILKINNLL</sequence>
<dbReference type="Pfam" id="PF00072">
    <property type="entry name" value="Response_reg"/>
    <property type="match status" value="1"/>
</dbReference>
<accession>A0A7D3XKT0</accession>
<dbReference type="InterPro" id="IPR005467">
    <property type="entry name" value="His_kinase_dom"/>
</dbReference>
<dbReference type="GO" id="GO:0000155">
    <property type="term" value="F:phosphorelay sensor kinase activity"/>
    <property type="evidence" value="ECO:0007669"/>
    <property type="project" value="InterPro"/>
</dbReference>
<evidence type="ECO:0000256" key="3">
    <source>
        <dbReference type="ARBA" id="ARBA00022553"/>
    </source>
</evidence>
<evidence type="ECO:0000256" key="4">
    <source>
        <dbReference type="ARBA" id="ARBA00022679"/>
    </source>
</evidence>
<dbReference type="SUPFAM" id="SSF52172">
    <property type="entry name" value="CheY-like"/>
    <property type="match status" value="1"/>
</dbReference>
<keyword evidence="7" id="KW-1133">Transmembrane helix</keyword>
<evidence type="ECO:0000256" key="2">
    <source>
        <dbReference type="ARBA" id="ARBA00012438"/>
    </source>
</evidence>
<dbReference type="EMBL" id="CP041345">
    <property type="protein sequence ID" value="QKG78836.1"/>
    <property type="molecule type" value="Genomic_DNA"/>
</dbReference>
<dbReference type="Pfam" id="PF00512">
    <property type="entry name" value="HisKA"/>
    <property type="match status" value="1"/>
</dbReference>
<proteinExistence type="predicted"/>
<keyword evidence="5" id="KW-0418">Kinase</keyword>
<evidence type="ECO:0000256" key="1">
    <source>
        <dbReference type="ARBA" id="ARBA00000085"/>
    </source>
</evidence>
<dbReference type="CDD" id="cd16922">
    <property type="entry name" value="HATPase_EvgS-ArcB-TorS-like"/>
    <property type="match status" value="1"/>
</dbReference>
<dbReference type="SMART" id="SM00388">
    <property type="entry name" value="HisKA"/>
    <property type="match status" value="1"/>
</dbReference>
<feature type="domain" description="Response regulatory" evidence="9">
    <location>
        <begin position="648"/>
        <end position="763"/>
    </location>
</feature>
<evidence type="ECO:0000256" key="5">
    <source>
        <dbReference type="ARBA" id="ARBA00022777"/>
    </source>
</evidence>
<dbReference type="SUPFAM" id="SSF55874">
    <property type="entry name" value="ATPase domain of HSP90 chaperone/DNA topoisomerase II/histidine kinase"/>
    <property type="match status" value="1"/>
</dbReference>
<dbReference type="Pfam" id="PF02518">
    <property type="entry name" value="HATPase_c"/>
    <property type="match status" value="1"/>
</dbReference>
<dbReference type="InterPro" id="IPR004358">
    <property type="entry name" value="Sig_transdc_His_kin-like_C"/>
</dbReference>
<dbReference type="FunFam" id="3.30.565.10:FF:000010">
    <property type="entry name" value="Sensor histidine kinase RcsC"/>
    <property type="match status" value="1"/>
</dbReference>
<dbReference type="CDD" id="cd17546">
    <property type="entry name" value="REC_hyHK_CKI1_RcsC-like"/>
    <property type="match status" value="1"/>
</dbReference>
<dbReference type="KEGG" id="ttz:FHG85_00650"/>
<evidence type="ECO:0000256" key="6">
    <source>
        <dbReference type="PROSITE-ProRule" id="PRU00169"/>
    </source>
</evidence>
<dbReference type="PRINTS" id="PR00344">
    <property type="entry name" value="BCTRLSENSOR"/>
</dbReference>
<dbReference type="PANTHER" id="PTHR43047">
    <property type="entry name" value="TWO-COMPONENT HISTIDINE PROTEIN KINASE"/>
    <property type="match status" value="1"/>
</dbReference>
<evidence type="ECO:0000313" key="11">
    <source>
        <dbReference type="Proteomes" id="UP000500961"/>
    </source>
</evidence>
<dbReference type="SMART" id="SM00387">
    <property type="entry name" value="HATPase_c"/>
    <property type="match status" value="1"/>
</dbReference>
<dbReference type="Proteomes" id="UP000500961">
    <property type="component" value="Chromosome"/>
</dbReference>
<dbReference type="InterPro" id="IPR011006">
    <property type="entry name" value="CheY-like_superfamily"/>
</dbReference>
<dbReference type="PROSITE" id="PS50109">
    <property type="entry name" value="HIS_KIN"/>
    <property type="match status" value="1"/>
</dbReference>
<dbReference type="Gene3D" id="3.40.50.2300">
    <property type="match status" value="2"/>
</dbReference>
<dbReference type="InterPro" id="IPR036097">
    <property type="entry name" value="HisK_dim/P_sf"/>
</dbReference>
<protein>
    <recommendedName>
        <fullName evidence="2">histidine kinase</fullName>
        <ecNumber evidence="2">2.7.13.3</ecNumber>
    </recommendedName>
</protein>
<keyword evidence="7" id="KW-0472">Membrane</keyword>
<dbReference type="SUPFAM" id="SSF47384">
    <property type="entry name" value="Homodimeric domain of signal transducing histidine kinase"/>
    <property type="match status" value="1"/>
</dbReference>
<dbReference type="EC" id="2.7.13.3" evidence="2"/>
<evidence type="ECO:0000256" key="7">
    <source>
        <dbReference type="SAM" id="Phobius"/>
    </source>
</evidence>
<dbReference type="Gene3D" id="1.10.287.130">
    <property type="match status" value="1"/>
</dbReference>
<dbReference type="PROSITE" id="PS50110">
    <property type="entry name" value="RESPONSE_REGULATORY"/>
    <property type="match status" value="1"/>
</dbReference>
<organism evidence="10 11">
    <name type="scientific">Tenuifilum thalassicum</name>
    <dbReference type="NCBI Taxonomy" id="2590900"/>
    <lineage>
        <taxon>Bacteria</taxon>
        <taxon>Pseudomonadati</taxon>
        <taxon>Bacteroidota</taxon>
        <taxon>Bacteroidia</taxon>
        <taxon>Bacteroidales</taxon>
        <taxon>Tenuifilaceae</taxon>
        <taxon>Tenuifilum</taxon>
    </lineage>
</organism>
<dbReference type="PANTHER" id="PTHR43047:SF64">
    <property type="entry name" value="HISTIDINE KINASE CONTAINING CHEY-HOMOLOGOUS RECEIVER DOMAIN AND PAS DOMAIN-RELATED"/>
    <property type="match status" value="1"/>
</dbReference>
<dbReference type="RefSeq" id="WP_173072351.1">
    <property type="nucleotide sequence ID" value="NZ_CP041345.1"/>
</dbReference>
<comment type="catalytic activity">
    <reaction evidence="1">
        <text>ATP + protein L-histidine = ADP + protein N-phospho-L-histidine.</text>
        <dbReference type="EC" id="2.7.13.3"/>
    </reaction>
</comment>
<feature type="transmembrane region" description="Helical" evidence="7">
    <location>
        <begin position="337"/>
        <end position="359"/>
    </location>
</feature>
<dbReference type="InterPro" id="IPR001789">
    <property type="entry name" value="Sig_transdc_resp-reg_receiver"/>
</dbReference>
<reference evidence="10 11" key="1">
    <citation type="submission" date="2019-07" db="EMBL/GenBank/DDBJ databases">
        <title>Thalassofilum flectens gen. nov., sp. nov., a novel moderate thermophilic anaerobe from a shallow sea hot spring in Kunashir Island (Russia), representing a new family in the order Bacteroidales, and proposal of Thalassofilacea fam. nov.</title>
        <authorList>
            <person name="Kochetkova T.V."/>
            <person name="Podosokorskaya O.A."/>
            <person name="Novikov A."/>
            <person name="Elcheninov A.G."/>
            <person name="Toshchakov S.V."/>
            <person name="Kublanov I.V."/>
        </authorList>
    </citation>
    <scope>NUCLEOTIDE SEQUENCE [LARGE SCALE GENOMIC DNA]</scope>
    <source>
        <strain evidence="10 11">38-H</strain>
    </source>
</reference>
<dbReference type="SMART" id="SM00448">
    <property type="entry name" value="REC"/>
    <property type="match status" value="1"/>
</dbReference>
<keyword evidence="3 6" id="KW-0597">Phosphoprotein</keyword>
<dbReference type="InterPro" id="IPR003594">
    <property type="entry name" value="HATPase_dom"/>
</dbReference>
<keyword evidence="7" id="KW-0812">Transmembrane</keyword>
<dbReference type="Gene3D" id="3.30.565.10">
    <property type="entry name" value="Histidine kinase-like ATPase, C-terminal domain"/>
    <property type="match status" value="1"/>
</dbReference>
<dbReference type="AlphaFoldDB" id="A0A7D3XKT0"/>
<evidence type="ECO:0000313" key="10">
    <source>
        <dbReference type="EMBL" id="QKG78836.1"/>
    </source>
</evidence>
<dbReference type="CDD" id="cd00082">
    <property type="entry name" value="HisKA"/>
    <property type="match status" value="1"/>
</dbReference>
<dbReference type="InterPro" id="IPR036890">
    <property type="entry name" value="HATPase_C_sf"/>
</dbReference>
<keyword evidence="11" id="KW-1185">Reference proteome</keyword>
<feature type="modified residue" description="4-aspartylphosphate" evidence="6">
    <location>
        <position position="698"/>
    </location>
</feature>
<gene>
    <name evidence="10" type="ORF">FHG85_00650</name>
</gene>